<dbReference type="Proteomes" id="UP001152795">
    <property type="component" value="Unassembled WGS sequence"/>
</dbReference>
<protein>
    <submittedName>
        <fullName evidence="1">Uncharacterized protein</fullName>
    </submittedName>
</protein>
<evidence type="ECO:0000313" key="2">
    <source>
        <dbReference type="Proteomes" id="UP001152795"/>
    </source>
</evidence>
<gene>
    <name evidence="1" type="ORF">PACLA_8A011894</name>
</gene>
<reference evidence="1" key="1">
    <citation type="submission" date="2020-04" db="EMBL/GenBank/DDBJ databases">
        <authorList>
            <person name="Alioto T."/>
            <person name="Alioto T."/>
            <person name="Gomez Garrido J."/>
        </authorList>
    </citation>
    <scope>NUCLEOTIDE SEQUENCE</scope>
    <source>
        <strain evidence="1">A484AB</strain>
    </source>
</reference>
<sequence>MDDFAKFSEPSLPPQKEFYSSLTDEDITDEDYEHAKKSLEVELEELRKSEEPVEKEVPVEKKRELQTLQVNLGNNFQQNSRLFLNFLQVSLGKNFKQDPRPFLDFLQKMTGPANNLRLVELPGGFTEKVSTVLDQQLKAARDQGARDCEEQVMKCLNETNFYSLLGIGLVTLFFWWKEKEEEEEEEEKKKGFPGPTFNFIQINLGHDSSKTKD</sequence>
<organism evidence="1 2">
    <name type="scientific">Paramuricea clavata</name>
    <name type="common">Red gorgonian</name>
    <name type="synonym">Violescent sea-whip</name>
    <dbReference type="NCBI Taxonomy" id="317549"/>
    <lineage>
        <taxon>Eukaryota</taxon>
        <taxon>Metazoa</taxon>
        <taxon>Cnidaria</taxon>
        <taxon>Anthozoa</taxon>
        <taxon>Octocorallia</taxon>
        <taxon>Malacalcyonacea</taxon>
        <taxon>Plexauridae</taxon>
        <taxon>Paramuricea</taxon>
    </lineage>
</organism>
<comment type="caution">
    <text evidence="1">The sequence shown here is derived from an EMBL/GenBank/DDBJ whole genome shotgun (WGS) entry which is preliminary data.</text>
</comment>
<accession>A0A6S7FTK8</accession>
<name>A0A6S7FTK8_PARCT</name>
<dbReference type="AlphaFoldDB" id="A0A6S7FTK8"/>
<keyword evidence="2" id="KW-1185">Reference proteome</keyword>
<evidence type="ECO:0000313" key="1">
    <source>
        <dbReference type="EMBL" id="CAB3983344.1"/>
    </source>
</evidence>
<proteinExistence type="predicted"/>
<dbReference type="EMBL" id="CACRXK020000603">
    <property type="protein sequence ID" value="CAB3983344.1"/>
    <property type="molecule type" value="Genomic_DNA"/>
</dbReference>